<accession>A0ABT1A900</accession>
<evidence type="ECO:0000259" key="2">
    <source>
        <dbReference type="Pfam" id="PF11716"/>
    </source>
</evidence>
<comment type="caution">
    <text evidence="3">The sequence shown here is derived from an EMBL/GenBank/DDBJ whole genome shotgun (WGS) entry which is preliminary data.</text>
</comment>
<dbReference type="PANTHER" id="PTHR40758:SF1">
    <property type="entry name" value="CONSERVED PROTEIN"/>
    <property type="match status" value="1"/>
</dbReference>
<dbReference type="InterPro" id="IPR010872">
    <property type="entry name" value="MDMPI_C-term_domain"/>
</dbReference>
<evidence type="ECO:0000259" key="1">
    <source>
        <dbReference type="Pfam" id="PF07398"/>
    </source>
</evidence>
<dbReference type="SUPFAM" id="SSF109854">
    <property type="entry name" value="DinB/YfiT-like putative metalloenzymes"/>
    <property type="match status" value="1"/>
</dbReference>
<dbReference type="GO" id="GO:0016853">
    <property type="term" value="F:isomerase activity"/>
    <property type="evidence" value="ECO:0007669"/>
    <property type="project" value="UniProtKB-KW"/>
</dbReference>
<reference evidence="3" key="1">
    <citation type="submission" date="2021-04" db="EMBL/GenBank/DDBJ databases">
        <title>Pseudonocardia sp. nov., isolated from sandy soil of mangrove forest.</title>
        <authorList>
            <person name="Zan Z."/>
            <person name="Huang R."/>
            <person name="Liu W."/>
        </authorList>
    </citation>
    <scope>NUCLEOTIDE SEQUENCE</scope>
    <source>
        <strain evidence="3">S2-4</strain>
    </source>
</reference>
<dbReference type="NCBIfam" id="TIGR03083">
    <property type="entry name" value="maleylpyruvate isomerase family mycothiol-dependent enzyme"/>
    <property type="match status" value="1"/>
</dbReference>
<dbReference type="Pfam" id="PF11716">
    <property type="entry name" value="MDMPI_N"/>
    <property type="match status" value="1"/>
</dbReference>
<feature type="domain" description="Mycothiol-dependent maleylpyruvate isomerase metal-binding" evidence="2">
    <location>
        <begin position="8"/>
        <end position="130"/>
    </location>
</feature>
<dbReference type="Pfam" id="PF07398">
    <property type="entry name" value="MDMPI_C"/>
    <property type="match status" value="1"/>
</dbReference>
<name>A0ABT1A900_9PSEU</name>
<proteinExistence type="predicted"/>
<dbReference type="InterPro" id="IPR034660">
    <property type="entry name" value="DinB/YfiT-like"/>
</dbReference>
<feature type="domain" description="MDMPI C-terminal" evidence="1">
    <location>
        <begin position="146"/>
        <end position="236"/>
    </location>
</feature>
<evidence type="ECO:0000313" key="3">
    <source>
        <dbReference type="EMBL" id="MCO1659421.1"/>
    </source>
</evidence>
<sequence>MDVTGYLDELQRQGRALAAAAAAAGVDAPVPTCPGWTVRDLLAHTGGVHAWAVPFVRADPAADPDVAEDDLARPEGDPLAWYRERNAELVAALRAAPPDLPTGAFLPAPSPLAFWARRQAHEAAVHRADADAAAGTPDPAAGHPTEFAVDGIDELLMGFLSRPGRLRSDAAYRFVVAPDDAPARWLVEVGPDGATIERGTGPADATLRGSAGLLYLHLWNRVPAVPVEGDAAVAARWRELARVTWE</sequence>
<keyword evidence="3" id="KW-0413">Isomerase</keyword>
<organism evidence="3 4">
    <name type="scientific">Pseudonocardia humida</name>
    <dbReference type="NCBI Taxonomy" id="2800819"/>
    <lineage>
        <taxon>Bacteria</taxon>
        <taxon>Bacillati</taxon>
        <taxon>Actinomycetota</taxon>
        <taxon>Actinomycetes</taxon>
        <taxon>Pseudonocardiales</taxon>
        <taxon>Pseudonocardiaceae</taxon>
        <taxon>Pseudonocardia</taxon>
    </lineage>
</organism>
<gene>
    <name evidence="3" type="ORF">KDL28_30550</name>
</gene>
<dbReference type="InterPro" id="IPR017517">
    <property type="entry name" value="Maleyloyr_isom"/>
</dbReference>
<dbReference type="EMBL" id="JAGSOV010000065">
    <property type="protein sequence ID" value="MCO1659421.1"/>
    <property type="molecule type" value="Genomic_DNA"/>
</dbReference>
<dbReference type="Proteomes" id="UP001165283">
    <property type="component" value="Unassembled WGS sequence"/>
</dbReference>
<protein>
    <submittedName>
        <fullName evidence="3">Maleylpyruvate isomerase family mycothiol-dependent enzyme</fullName>
    </submittedName>
</protein>
<keyword evidence="4" id="KW-1185">Reference proteome</keyword>
<dbReference type="InterPro" id="IPR024344">
    <property type="entry name" value="MDMPI_metal-binding"/>
</dbReference>
<evidence type="ECO:0000313" key="4">
    <source>
        <dbReference type="Proteomes" id="UP001165283"/>
    </source>
</evidence>
<dbReference type="PANTHER" id="PTHR40758">
    <property type="entry name" value="CONSERVED PROTEIN"/>
    <property type="match status" value="1"/>
</dbReference>
<dbReference type="RefSeq" id="WP_252444243.1">
    <property type="nucleotide sequence ID" value="NZ_JAGSOV010000065.1"/>
</dbReference>